<dbReference type="Proteomes" id="UP000533017">
    <property type="component" value="Unassembled WGS sequence"/>
</dbReference>
<feature type="transmembrane region" description="Helical" evidence="1">
    <location>
        <begin position="182"/>
        <end position="204"/>
    </location>
</feature>
<proteinExistence type="predicted"/>
<keyword evidence="5" id="KW-1185">Reference proteome</keyword>
<organism evidence="3 4">
    <name type="scientific">Actinopolymorpha cephalotaxi</name>
    <dbReference type="NCBI Taxonomy" id="504797"/>
    <lineage>
        <taxon>Bacteria</taxon>
        <taxon>Bacillati</taxon>
        <taxon>Actinomycetota</taxon>
        <taxon>Actinomycetes</taxon>
        <taxon>Propionibacteriales</taxon>
        <taxon>Actinopolymorphaceae</taxon>
        <taxon>Actinopolymorpha</taxon>
    </lineage>
</organism>
<dbReference type="AlphaFoldDB" id="A0A1I2NJ43"/>
<feature type="transmembrane region" description="Helical" evidence="1">
    <location>
        <begin position="297"/>
        <end position="317"/>
    </location>
</feature>
<dbReference type="STRING" id="504797.SAMN05421678_103398"/>
<reference evidence="3 4" key="1">
    <citation type="submission" date="2016-10" db="EMBL/GenBank/DDBJ databases">
        <authorList>
            <person name="de Groot N.N."/>
        </authorList>
    </citation>
    <scope>NUCLEOTIDE SEQUENCE [LARGE SCALE GENOMIC DNA]</scope>
    <source>
        <strain evidence="3 4">CPCC 202808</strain>
    </source>
</reference>
<evidence type="ECO:0000313" key="2">
    <source>
        <dbReference type="EMBL" id="NYH85494.1"/>
    </source>
</evidence>
<evidence type="ECO:0008006" key="6">
    <source>
        <dbReference type="Google" id="ProtNLM"/>
    </source>
</evidence>
<protein>
    <recommendedName>
        <fullName evidence="6">DUF3533 domain-containing protein</fullName>
    </recommendedName>
</protein>
<evidence type="ECO:0000313" key="5">
    <source>
        <dbReference type="Proteomes" id="UP000533017"/>
    </source>
</evidence>
<name>A0A1I2NJ43_9ACTN</name>
<dbReference type="OrthoDB" id="3217869at2"/>
<feature type="transmembrane region" description="Helical" evidence="1">
    <location>
        <begin position="267"/>
        <end position="285"/>
    </location>
</feature>
<sequence>MAEGNRSSPYLTAAGLVVLIAAAAGFFAWSYTYAFANPGPQEVPVAVVGWEGTQHRAFVAGMDHALNGALVPHSFATTAWAQYAIEEQTVFAIFDLRQERRVTVEVSSASGASVAQLLEQAAPAVGRAVGVEVVVRDLNPTQQGDPRGLVIFYVTLAAVVVGFVGATQLWMHASDLGPGVRIAFTAAYSLLGAFAIVAVVDWLLGALHLPFVPVWLTLALAMYVAGALFLMFLVLIGPWAIIPTWAIIVLLGNPASGGVVSWPLLPLFLRVIGPWLPSGAAIAAIHTEVYFPGHLHVLPFLVLGGWAALSTLVFWLVRRRQGWVDRTSTADPPPRRG</sequence>
<dbReference type="Proteomes" id="UP000199052">
    <property type="component" value="Unassembled WGS sequence"/>
</dbReference>
<evidence type="ECO:0000313" key="4">
    <source>
        <dbReference type="Proteomes" id="UP000199052"/>
    </source>
</evidence>
<feature type="transmembrane region" description="Helical" evidence="1">
    <location>
        <begin position="12"/>
        <end position="31"/>
    </location>
</feature>
<reference evidence="2 5" key="2">
    <citation type="submission" date="2020-07" db="EMBL/GenBank/DDBJ databases">
        <title>Sequencing the genomes of 1000 actinobacteria strains.</title>
        <authorList>
            <person name="Klenk H.-P."/>
        </authorList>
    </citation>
    <scope>NUCLEOTIDE SEQUENCE [LARGE SCALE GENOMIC DNA]</scope>
    <source>
        <strain evidence="2 5">DSM 45117</strain>
    </source>
</reference>
<dbReference type="EMBL" id="JACBZA010000001">
    <property type="protein sequence ID" value="NYH85494.1"/>
    <property type="molecule type" value="Genomic_DNA"/>
</dbReference>
<keyword evidence="1" id="KW-0472">Membrane</keyword>
<dbReference type="EMBL" id="FOOI01000003">
    <property type="protein sequence ID" value="SFG03613.1"/>
    <property type="molecule type" value="Genomic_DNA"/>
</dbReference>
<dbReference type="RefSeq" id="WP_092882371.1">
    <property type="nucleotide sequence ID" value="NZ_FOOI01000003.1"/>
</dbReference>
<gene>
    <name evidence="2" type="ORF">FHR37_004345</name>
    <name evidence="3" type="ORF">SAMN05421678_103398</name>
</gene>
<keyword evidence="1" id="KW-0812">Transmembrane</keyword>
<accession>A0A1I2NJ43</accession>
<feature type="transmembrane region" description="Helical" evidence="1">
    <location>
        <begin position="242"/>
        <end position="260"/>
    </location>
</feature>
<feature type="transmembrane region" description="Helical" evidence="1">
    <location>
        <begin position="150"/>
        <end position="170"/>
    </location>
</feature>
<feature type="transmembrane region" description="Helical" evidence="1">
    <location>
        <begin position="211"/>
        <end position="236"/>
    </location>
</feature>
<keyword evidence="1" id="KW-1133">Transmembrane helix</keyword>
<evidence type="ECO:0000313" key="3">
    <source>
        <dbReference type="EMBL" id="SFG03613.1"/>
    </source>
</evidence>
<evidence type="ECO:0000256" key="1">
    <source>
        <dbReference type="SAM" id="Phobius"/>
    </source>
</evidence>